<dbReference type="RefSeq" id="WP_048111139.1">
    <property type="nucleotide sequence ID" value="NZ_CP010070.1"/>
</dbReference>
<dbReference type="InterPro" id="IPR000235">
    <property type="entry name" value="Ribosomal_uS7"/>
</dbReference>
<evidence type="ECO:0000313" key="10">
    <source>
        <dbReference type="Proteomes" id="UP000030787"/>
    </source>
</evidence>
<proteinExistence type="inferred from homology"/>
<accession>A0A0A7L9V5</accession>
<reference evidence="9 10" key="1">
    <citation type="journal article" date="2014" name="Appl. Environ. Microbiol.">
        <title>Comparative Genome Analysis of 'Candidatus Methanoplasma termitum' Indicates a New Mode of Energy Metabolism in the Seventh Order of Methanogens.</title>
        <authorList>
            <person name="Lang K."/>
            <person name="Schuldes J."/>
            <person name="Klingl A."/>
            <person name="Poehlein A."/>
            <person name="Daniel R."/>
            <person name="Brune A."/>
        </authorList>
    </citation>
    <scope>NUCLEOTIDE SEQUENCE [LARGE SCALE GENOMIC DNA]</scope>
    <source>
        <strain evidence="10">Mpt1</strain>
    </source>
</reference>
<dbReference type="Proteomes" id="UP000030787">
    <property type="component" value="Chromosome"/>
</dbReference>
<dbReference type="GO" id="GO:0015935">
    <property type="term" value="C:small ribosomal subunit"/>
    <property type="evidence" value="ECO:0007669"/>
    <property type="project" value="UniProtKB-UniRule"/>
</dbReference>
<dbReference type="Pfam" id="PF00177">
    <property type="entry name" value="Ribosomal_S7"/>
    <property type="match status" value="1"/>
</dbReference>
<dbReference type="PIRSF" id="PIRSF002122">
    <property type="entry name" value="RPS7p_RPS7a_RPS5e_RPS7o"/>
    <property type="match status" value="1"/>
</dbReference>
<protein>
    <recommendedName>
        <fullName evidence="7">Small ribosomal subunit protein uS7</fullName>
    </recommendedName>
</protein>
<evidence type="ECO:0000256" key="1">
    <source>
        <dbReference type="ARBA" id="ARBA00007151"/>
    </source>
</evidence>
<evidence type="ECO:0000256" key="2">
    <source>
        <dbReference type="ARBA" id="ARBA00011458"/>
    </source>
</evidence>
<evidence type="ECO:0000256" key="6">
    <source>
        <dbReference type="ARBA" id="ARBA00023274"/>
    </source>
</evidence>
<keyword evidence="3 7" id="KW-0699">rRNA-binding</keyword>
<gene>
    <name evidence="7 9" type="primary">rps7</name>
    <name evidence="9" type="ORF">Mpt1_c00270</name>
</gene>
<dbReference type="InterPro" id="IPR036823">
    <property type="entry name" value="Ribosomal_uS7_dom_sf"/>
</dbReference>
<dbReference type="GO" id="GO:0019843">
    <property type="term" value="F:rRNA binding"/>
    <property type="evidence" value="ECO:0007669"/>
    <property type="project" value="UniProtKB-UniRule"/>
</dbReference>
<dbReference type="SUPFAM" id="SSF47973">
    <property type="entry name" value="Ribosomal protein S7"/>
    <property type="match status" value="1"/>
</dbReference>
<dbReference type="Gene3D" id="1.10.455.10">
    <property type="entry name" value="Ribosomal protein S7 domain"/>
    <property type="match status" value="1"/>
</dbReference>
<dbReference type="CDD" id="cd14867">
    <property type="entry name" value="uS7_Eukaryote"/>
    <property type="match status" value="1"/>
</dbReference>
<sequence length="193" mass="21310">MSEIVAQKALIFGKYDTSEVVINDGGLAKYIDLTPTNVPHSGGKHANRWFGKSKLSIVERLINNIMRTEKYTGKKMKAYKTVSRAFDIVAQKTKKNPLQVLVEGLENAAPREEVTRLQFGGISVPKAVDISPQRRLDIALRNVCTGVVKASSKSKKPIYECLADELMLAAKGDMTSFAVAKKEEIERVAQSAR</sequence>
<dbReference type="InterPro" id="IPR026018">
    <property type="entry name" value="Ribosomal_uS7_arc"/>
</dbReference>
<dbReference type="OrthoDB" id="45346at2157"/>
<evidence type="ECO:0000313" key="9">
    <source>
        <dbReference type="EMBL" id="AIZ55935.1"/>
    </source>
</evidence>
<dbReference type="GO" id="GO:0003735">
    <property type="term" value="F:structural constituent of ribosome"/>
    <property type="evidence" value="ECO:0007669"/>
    <property type="project" value="UniProtKB-UniRule"/>
</dbReference>
<keyword evidence="10" id="KW-1185">Reference proteome</keyword>
<dbReference type="HAMAP" id="MF_00480_A">
    <property type="entry name" value="Ribosomal_uS7_A"/>
    <property type="match status" value="1"/>
</dbReference>
<dbReference type="KEGG" id="mear:Mpt1_c00270"/>
<keyword evidence="6 7" id="KW-0687">Ribonucleoprotein</keyword>
<dbReference type="GeneID" id="24817702"/>
<dbReference type="STRING" id="1577791.Mpt1_c00270"/>
<dbReference type="InterPro" id="IPR023798">
    <property type="entry name" value="Ribosomal_uS7_dom"/>
</dbReference>
<name>A0A0A7L9V5_9ARCH</name>
<evidence type="ECO:0000256" key="3">
    <source>
        <dbReference type="ARBA" id="ARBA00022730"/>
    </source>
</evidence>
<dbReference type="PANTHER" id="PTHR11205">
    <property type="entry name" value="RIBOSOMAL PROTEIN S7"/>
    <property type="match status" value="1"/>
</dbReference>
<evidence type="ECO:0000256" key="5">
    <source>
        <dbReference type="ARBA" id="ARBA00022980"/>
    </source>
</evidence>
<dbReference type="GO" id="GO:0006412">
    <property type="term" value="P:translation"/>
    <property type="evidence" value="ECO:0007669"/>
    <property type="project" value="UniProtKB-UniRule"/>
</dbReference>
<dbReference type="EMBL" id="CP010070">
    <property type="protein sequence ID" value="AIZ55935.1"/>
    <property type="molecule type" value="Genomic_DNA"/>
</dbReference>
<keyword evidence="5 7" id="KW-0689">Ribosomal protein</keyword>
<comment type="similarity">
    <text evidence="1 7">Belongs to the universal ribosomal protein uS7 family.</text>
</comment>
<dbReference type="AlphaFoldDB" id="A0A0A7L9V5"/>
<keyword evidence="4 7" id="KW-0694">RNA-binding</keyword>
<evidence type="ECO:0000256" key="7">
    <source>
        <dbReference type="HAMAP-Rule" id="MF_00480"/>
    </source>
</evidence>
<comment type="subunit">
    <text evidence="2 7">Part of the 30S ribosomal subunit.</text>
</comment>
<dbReference type="NCBIfam" id="TIGR01028">
    <property type="entry name" value="uS7_euk_arch"/>
    <property type="match status" value="1"/>
</dbReference>
<comment type="function">
    <text evidence="7">One of the primary rRNA binding proteins, it binds directly to 16S rRNA where it nucleates assembly of the head domain of the 30S subunit. Is located at the subunit interface close to the decoding center.</text>
</comment>
<dbReference type="NCBIfam" id="NF003106">
    <property type="entry name" value="PRK04027.1"/>
    <property type="match status" value="1"/>
</dbReference>
<organism evidence="9 10">
    <name type="scientific">Candidatus Methanoplasma termitum</name>
    <dbReference type="NCBI Taxonomy" id="1577791"/>
    <lineage>
        <taxon>Archaea</taxon>
        <taxon>Methanobacteriati</taxon>
        <taxon>Thermoplasmatota</taxon>
        <taxon>Thermoplasmata</taxon>
        <taxon>Methanomassiliicoccales</taxon>
        <taxon>Methanomassiliicoccaceae</taxon>
        <taxon>Candidatus Methanoplasma</taxon>
    </lineage>
</organism>
<evidence type="ECO:0000259" key="8">
    <source>
        <dbReference type="Pfam" id="PF00177"/>
    </source>
</evidence>
<evidence type="ECO:0000256" key="4">
    <source>
        <dbReference type="ARBA" id="ARBA00022884"/>
    </source>
</evidence>
<dbReference type="HOGENOM" id="CLU_063975_0_0_2"/>
<dbReference type="InterPro" id="IPR005716">
    <property type="entry name" value="Ribosomal_uS7_euk/arc"/>
</dbReference>
<feature type="domain" description="Small ribosomal subunit protein uS7" evidence="8">
    <location>
        <begin position="33"/>
        <end position="193"/>
    </location>
</feature>